<feature type="DNA-binding region" description="OmpR/PhoB-type" evidence="15">
    <location>
        <begin position="124"/>
        <end position="222"/>
    </location>
</feature>
<evidence type="ECO:0000256" key="11">
    <source>
        <dbReference type="ARBA" id="ARBA00039976"/>
    </source>
</evidence>
<evidence type="ECO:0000256" key="8">
    <source>
        <dbReference type="ARBA" id="ARBA00023159"/>
    </source>
</evidence>
<dbReference type="AlphaFoldDB" id="A0A1W7A8N5"/>
<evidence type="ECO:0000256" key="1">
    <source>
        <dbReference type="ARBA" id="ARBA00004496"/>
    </source>
</evidence>
<evidence type="ECO:0000256" key="6">
    <source>
        <dbReference type="ARBA" id="ARBA00023026"/>
    </source>
</evidence>
<proteinExistence type="predicted"/>
<feature type="domain" description="Response regulatory" evidence="16">
    <location>
        <begin position="4"/>
        <end position="117"/>
    </location>
</feature>
<keyword evidence="7 15" id="KW-0238">DNA-binding</keyword>
<dbReference type="InterPro" id="IPR001867">
    <property type="entry name" value="OmpR/PhoB-type_DNA-bd"/>
</dbReference>
<dbReference type="SMART" id="SM00448">
    <property type="entry name" value="REC"/>
    <property type="match status" value="1"/>
</dbReference>
<keyword evidence="8" id="KW-0010">Activator</keyword>
<dbReference type="InterPro" id="IPR011006">
    <property type="entry name" value="CheY-like_superfamily"/>
</dbReference>
<dbReference type="GO" id="GO:0032993">
    <property type="term" value="C:protein-DNA complex"/>
    <property type="evidence" value="ECO:0007669"/>
    <property type="project" value="TreeGrafter"/>
</dbReference>
<dbReference type="OrthoDB" id="9790442at2"/>
<evidence type="ECO:0000313" key="19">
    <source>
        <dbReference type="Proteomes" id="UP000194154"/>
    </source>
</evidence>
<keyword evidence="2" id="KW-0963">Cytoplasm</keyword>
<sequence>MQNKILIVDDEAAIRHEVISGFEQHGFQVFNASNGNEAITLLDKEKVDLCIVDIMMPGIDGFELCEQIKQDYQLPVIMLTARDALGDKRIAFQAGSDDYVTKPFEIEEVIFRAQAILKRYEKSVEKIEFGKLLIDADSYEVMMEDESLYLPRKEFELLYFLVRHYPKVATREQLIEEIWGYDFDGDERTVDVHVKRIRKRLSAFDSGVEIQTVRGVGYKVHHV</sequence>
<evidence type="ECO:0000256" key="2">
    <source>
        <dbReference type="ARBA" id="ARBA00022490"/>
    </source>
</evidence>
<evidence type="ECO:0000256" key="7">
    <source>
        <dbReference type="ARBA" id="ARBA00023125"/>
    </source>
</evidence>
<keyword evidence="4" id="KW-0902">Two-component regulatory system</keyword>
<evidence type="ECO:0000256" key="13">
    <source>
        <dbReference type="ARBA" id="ARBA00042383"/>
    </source>
</evidence>
<keyword evidence="19" id="KW-1185">Reference proteome</keyword>
<evidence type="ECO:0000256" key="4">
    <source>
        <dbReference type="ARBA" id="ARBA00023012"/>
    </source>
</evidence>
<dbReference type="SUPFAM" id="SSF46894">
    <property type="entry name" value="C-terminal effector domain of the bipartite response regulators"/>
    <property type="match status" value="1"/>
</dbReference>
<dbReference type="Proteomes" id="UP000194154">
    <property type="component" value="Chromosome"/>
</dbReference>
<dbReference type="SMART" id="SM00862">
    <property type="entry name" value="Trans_reg_C"/>
    <property type="match status" value="1"/>
</dbReference>
<dbReference type="Pfam" id="PF00486">
    <property type="entry name" value="Trans_reg_C"/>
    <property type="match status" value="1"/>
</dbReference>
<organism evidence="18 19">
    <name type="scientific">Macrococcoides canis</name>
    <dbReference type="NCBI Taxonomy" id="1855823"/>
    <lineage>
        <taxon>Bacteria</taxon>
        <taxon>Bacillati</taxon>
        <taxon>Bacillota</taxon>
        <taxon>Bacilli</taxon>
        <taxon>Bacillales</taxon>
        <taxon>Staphylococcaceae</taxon>
        <taxon>Macrococcoides</taxon>
    </lineage>
</organism>
<dbReference type="EMBL" id="CP021059">
    <property type="protein sequence ID" value="ARQ05864.1"/>
    <property type="molecule type" value="Genomic_DNA"/>
</dbReference>
<keyword evidence="5" id="KW-0805">Transcription regulation</keyword>
<dbReference type="CDD" id="cd17574">
    <property type="entry name" value="REC_OmpR"/>
    <property type="match status" value="1"/>
</dbReference>
<feature type="domain" description="OmpR/PhoB-type" evidence="17">
    <location>
        <begin position="124"/>
        <end position="222"/>
    </location>
</feature>
<comment type="function">
    <text evidence="10">Member of the two-component regulatory system HssS/HssR involved in intracellular heme homeostasis and tempering of staphylococcal virulence. Phosphorylated HssR binds to a direct repeat sequence within hrtAB promoter and activates the expression of hrtAB, an efflux pump, in response to extracellular heme, hemin, hemoglobin or blood.</text>
</comment>
<dbReference type="SUPFAM" id="SSF52172">
    <property type="entry name" value="CheY-like"/>
    <property type="match status" value="1"/>
</dbReference>
<dbReference type="GO" id="GO:0000156">
    <property type="term" value="F:phosphorelay response regulator activity"/>
    <property type="evidence" value="ECO:0007669"/>
    <property type="project" value="TreeGrafter"/>
</dbReference>
<evidence type="ECO:0000256" key="5">
    <source>
        <dbReference type="ARBA" id="ARBA00023015"/>
    </source>
</evidence>
<evidence type="ECO:0000256" key="15">
    <source>
        <dbReference type="PROSITE-ProRule" id="PRU01091"/>
    </source>
</evidence>
<dbReference type="PROSITE" id="PS51755">
    <property type="entry name" value="OMPR_PHOB"/>
    <property type="match status" value="1"/>
</dbReference>
<comment type="subcellular location">
    <subcellularLocation>
        <location evidence="1">Cytoplasm</location>
    </subcellularLocation>
</comment>
<protein>
    <recommendedName>
        <fullName evidence="11">Heme response regulator HssR</fullName>
    </recommendedName>
    <alternativeName>
        <fullName evidence="13">Staphylococcal respiratory response protein A</fullName>
    </alternativeName>
    <alternativeName>
        <fullName evidence="12">Transcriptional regulatory protein SrrA</fullName>
    </alternativeName>
</protein>
<feature type="modified residue" description="4-aspartylphosphate" evidence="14">
    <location>
        <position position="53"/>
    </location>
</feature>
<dbReference type="PROSITE" id="PS50110">
    <property type="entry name" value="RESPONSE_REGULATORY"/>
    <property type="match status" value="1"/>
</dbReference>
<dbReference type="GeneID" id="35294348"/>
<dbReference type="GO" id="GO:0000976">
    <property type="term" value="F:transcription cis-regulatory region binding"/>
    <property type="evidence" value="ECO:0007669"/>
    <property type="project" value="TreeGrafter"/>
</dbReference>
<evidence type="ECO:0000256" key="14">
    <source>
        <dbReference type="PROSITE-ProRule" id="PRU00169"/>
    </source>
</evidence>
<dbReference type="Gene3D" id="1.10.10.10">
    <property type="entry name" value="Winged helix-like DNA-binding domain superfamily/Winged helix DNA-binding domain"/>
    <property type="match status" value="1"/>
</dbReference>
<evidence type="ECO:0000256" key="3">
    <source>
        <dbReference type="ARBA" id="ARBA00022553"/>
    </source>
</evidence>
<evidence type="ECO:0000256" key="10">
    <source>
        <dbReference type="ARBA" id="ARBA00037471"/>
    </source>
</evidence>
<dbReference type="FunFam" id="1.10.10.10:FF:000018">
    <property type="entry name" value="DNA-binding response regulator ResD"/>
    <property type="match status" value="1"/>
</dbReference>
<dbReference type="GO" id="GO:0005829">
    <property type="term" value="C:cytosol"/>
    <property type="evidence" value="ECO:0007669"/>
    <property type="project" value="TreeGrafter"/>
</dbReference>
<gene>
    <name evidence="18" type="primary">hssR</name>
    <name evidence="18" type="ORF">MCCS_01930</name>
</gene>
<evidence type="ECO:0000259" key="16">
    <source>
        <dbReference type="PROSITE" id="PS50110"/>
    </source>
</evidence>
<name>A0A1W7A8N5_9STAP</name>
<reference evidence="18 19" key="1">
    <citation type="journal article" date="2017" name="Int. J. Syst. Evol. Microbiol.">
        <title>Macrococcus canis sp. nov., a skin bacterium associated with infections in dogs.</title>
        <authorList>
            <person name="Gobeli Brawand S."/>
            <person name="Cotting K."/>
            <person name="Gomez-Sanz E."/>
            <person name="Collaud A."/>
            <person name="Thomann A."/>
            <person name="Brodard I."/>
            <person name="Rodriguez-Campos S."/>
            <person name="Strauss C."/>
            <person name="Perreten V."/>
        </authorList>
    </citation>
    <scope>NUCLEOTIDE SEQUENCE [LARGE SCALE GENOMIC DNA]</scope>
    <source>
        <strain evidence="18 19">KM45013</strain>
    </source>
</reference>
<dbReference type="PANTHER" id="PTHR48111">
    <property type="entry name" value="REGULATOR OF RPOS"/>
    <property type="match status" value="1"/>
</dbReference>
<dbReference type="GO" id="GO:0006355">
    <property type="term" value="P:regulation of DNA-templated transcription"/>
    <property type="evidence" value="ECO:0007669"/>
    <property type="project" value="InterPro"/>
</dbReference>
<dbReference type="InterPro" id="IPR039420">
    <property type="entry name" value="WalR-like"/>
</dbReference>
<dbReference type="InterPro" id="IPR001789">
    <property type="entry name" value="Sig_transdc_resp-reg_receiver"/>
</dbReference>
<keyword evidence="3 14" id="KW-0597">Phosphoprotein</keyword>
<keyword evidence="6" id="KW-0843">Virulence</keyword>
<dbReference type="InterPro" id="IPR036388">
    <property type="entry name" value="WH-like_DNA-bd_sf"/>
</dbReference>
<evidence type="ECO:0000256" key="9">
    <source>
        <dbReference type="ARBA" id="ARBA00023163"/>
    </source>
</evidence>
<dbReference type="KEGG" id="mcak:MCCS_01930"/>
<evidence type="ECO:0000259" key="17">
    <source>
        <dbReference type="PROSITE" id="PS51755"/>
    </source>
</evidence>
<evidence type="ECO:0000313" key="18">
    <source>
        <dbReference type="EMBL" id="ARQ05864.1"/>
    </source>
</evidence>
<accession>A0A1W7A8N5</accession>
<keyword evidence="9" id="KW-0804">Transcription</keyword>
<dbReference type="CDD" id="cd00383">
    <property type="entry name" value="trans_reg_C"/>
    <property type="match status" value="1"/>
</dbReference>
<dbReference type="PANTHER" id="PTHR48111:SF49">
    <property type="entry name" value="HEME RESPONSE REGULATOR HSSR"/>
    <property type="match status" value="1"/>
</dbReference>
<dbReference type="Gene3D" id="3.40.50.2300">
    <property type="match status" value="1"/>
</dbReference>
<dbReference type="Pfam" id="PF00072">
    <property type="entry name" value="Response_reg"/>
    <property type="match status" value="1"/>
</dbReference>
<dbReference type="InterPro" id="IPR016032">
    <property type="entry name" value="Sig_transdc_resp-reg_C-effctor"/>
</dbReference>
<dbReference type="STRING" id="1855823.MCCS_01930"/>
<dbReference type="RefSeq" id="WP_086041578.1">
    <property type="nucleotide sequence ID" value="NZ_CBCRZA010000018.1"/>
</dbReference>
<evidence type="ECO:0000256" key="12">
    <source>
        <dbReference type="ARBA" id="ARBA00040489"/>
    </source>
</evidence>
<dbReference type="FunFam" id="3.40.50.2300:FF:000001">
    <property type="entry name" value="DNA-binding response regulator PhoB"/>
    <property type="match status" value="1"/>
</dbReference>